<evidence type="ECO:0000256" key="1">
    <source>
        <dbReference type="SAM" id="MobiDB-lite"/>
    </source>
</evidence>
<dbReference type="EMBL" id="UZAN01047914">
    <property type="protein sequence ID" value="VDP85925.1"/>
    <property type="molecule type" value="Genomic_DNA"/>
</dbReference>
<accession>A0A183AS25</accession>
<feature type="compositionally biased region" description="Basic and acidic residues" evidence="1">
    <location>
        <begin position="38"/>
        <end position="51"/>
    </location>
</feature>
<dbReference type="AlphaFoldDB" id="A0A183AS25"/>
<reference evidence="2 3" key="2">
    <citation type="submission" date="2018-11" db="EMBL/GenBank/DDBJ databases">
        <authorList>
            <consortium name="Pathogen Informatics"/>
        </authorList>
    </citation>
    <scope>NUCLEOTIDE SEQUENCE [LARGE SCALE GENOMIC DNA]</scope>
    <source>
        <strain evidence="2 3">Egypt</strain>
    </source>
</reference>
<evidence type="ECO:0000313" key="2">
    <source>
        <dbReference type="EMBL" id="VDP85925.1"/>
    </source>
</evidence>
<dbReference type="OrthoDB" id="6258365at2759"/>
<dbReference type="Proteomes" id="UP000272942">
    <property type="component" value="Unassembled WGS sequence"/>
</dbReference>
<keyword evidence="3" id="KW-1185">Reference proteome</keyword>
<dbReference type="WBParaSite" id="ECPE_0000979101-mRNA-1">
    <property type="protein sequence ID" value="ECPE_0000979101-mRNA-1"/>
    <property type="gene ID" value="ECPE_0000979101"/>
</dbReference>
<sequence>MPQTLDDFQIDPIHTRPSLEPPPNTLVLNNISYPDVVGRLRDEYEQTRNDDSTNSSPKNKNKGSEIKDPCEDPVVLTRYLSPTQVNNSAHPAVITHESKRLRLLERRVNQLEQDNLARQQWDKIGLMLTGVYFAYRVLHWIATHL</sequence>
<name>A0A183AS25_9TREM</name>
<reference evidence="4" key="1">
    <citation type="submission" date="2016-06" db="UniProtKB">
        <authorList>
            <consortium name="WormBaseParasite"/>
        </authorList>
    </citation>
    <scope>IDENTIFICATION</scope>
</reference>
<proteinExistence type="predicted"/>
<feature type="region of interest" description="Disordered" evidence="1">
    <location>
        <begin position="1"/>
        <end position="70"/>
    </location>
</feature>
<organism evidence="4">
    <name type="scientific">Echinostoma caproni</name>
    <dbReference type="NCBI Taxonomy" id="27848"/>
    <lineage>
        <taxon>Eukaryota</taxon>
        <taxon>Metazoa</taxon>
        <taxon>Spiralia</taxon>
        <taxon>Lophotrochozoa</taxon>
        <taxon>Platyhelminthes</taxon>
        <taxon>Trematoda</taxon>
        <taxon>Digenea</taxon>
        <taxon>Plagiorchiida</taxon>
        <taxon>Echinostomata</taxon>
        <taxon>Echinostomatoidea</taxon>
        <taxon>Echinostomatidae</taxon>
        <taxon>Echinostoma</taxon>
    </lineage>
</organism>
<evidence type="ECO:0000313" key="3">
    <source>
        <dbReference type="Proteomes" id="UP000272942"/>
    </source>
</evidence>
<gene>
    <name evidence="2" type="ORF">ECPE_LOCUS9760</name>
</gene>
<protein>
    <submittedName>
        <fullName evidence="4">Miff domain-containing protein</fullName>
    </submittedName>
</protein>
<evidence type="ECO:0000313" key="4">
    <source>
        <dbReference type="WBParaSite" id="ECPE_0000979101-mRNA-1"/>
    </source>
</evidence>